<dbReference type="EMBL" id="CAJZBQ010000021">
    <property type="protein sequence ID" value="CAG9319096.1"/>
    <property type="molecule type" value="Genomic_DNA"/>
</dbReference>
<evidence type="ECO:0000313" key="2">
    <source>
        <dbReference type="Proteomes" id="UP001162131"/>
    </source>
</evidence>
<name>A0AAU9J470_9CILI</name>
<protein>
    <submittedName>
        <fullName evidence="1">Uncharacterized protein</fullName>
    </submittedName>
</protein>
<dbReference type="AlphaFoldDB" id="A0AAU9J470"/>
<sequence>MWTLEQIIKLLLIGFVNLSICTEILIIQDIKEIKNAEWNETALIDFLQNSNSQFEWHICPYKPTFDCIEKYPKAYIILDLSHELKYWDHISLVIAKYSD</sequence>
<comment type="caution">
    <text evidence="1">The sequence shown here is derived from an EMBL/GenBank/DDBJ whole genome shotgun (WGS) entry which is preliminary data.</text>
</comment>
<dbReference type="Proteomes" id="UP001162131">
    <property type="component" value="Unassembled WGS sequence"/>
</dbReference>
<organism evidence="1 2">
    <name type="scientific">Blepharisma stoltei</name>
    <dbReference type="NCBI Taxonomy" id="1481888"/>
    <lineage>
        <taxon>Eukaryota</taxon>
        <taxon>Sar</taxon>
        <taxon>Alveolata</taxon>
        <taxon>Ciliophora</taxon>
        <taxon>Postciliodesmatophora</taxon>
        <taxon>Heterotrichea</taxon>
        <taxon>Heterotrichida</taxon>
        <taxon>Blepharismidae</taxon>
        <taxon>Blepharisma</taxon>
    </lineage>
</organism>
<keyword evidence="2" id="KW-1185">Reference proteome</keyword>
<accession>A0AAU9J470</accession>
<gene>
    <name evidence="1" type="ORF">BSTOLATCC_MIC22446</name>
</gene>
<evidence type="ECO:0000313" key="1">
    <source>
        <dbReference type="EMBL" id="CAG9319096.1"/>
    </source>
</evidence>
<proteinExistence type="predicted"/>
<reference evidence="1" key="1">
    <citation type="submission" date="2021-09" db="EMBL/GenBank/DDBJ databases">
        <authorList>
            <consortium name="AG Swart"/>
            <person name="Singh M."/>
            <person name="Singh A."/>
            <person name="Seah K."/>
            <person name="Emmerich C."/>
        </authorList>
    </citation>
    <scope>NUCLEOTIDE SEQUENCE</scope>
    <source>
        <strain evidence="1">ATCC30299</strain>
    </source>
</reference>